<keyword evidence="2 5" id="KW-0812">Transmembrane</keyword>
<organism evidence="6 7">
    <name type="scientific">Methanospirillum purgamenti</name>
    <dbReference type="NCBI Taxonomy" id="2834276"/>
    <lineage>
        <taxon>Archaea</taxon>
        <taxon>Methanobacteriati</taxon>
        <taxon>Methanobacteriota</taxon>
        <taxon>Stenosarchaea group</taxon>
        <taxon>Methanomicrobia</taxon>
        <taxon>Methanomicrobiales</taxon>
        <taxon>Methanospirillaceae</taxon>
        <taxon>Methanospirillum</taxon>
    </lineage>
</organism>
<keyword evidence="7" id="KW-1185">Reference proteome</keyword>
<dbReference type="GeneID" id="65098461"/>
<sequence>MEVFLTIFIILILCGLVAGFLAGLFGIGGGVIMVPVMFFLLSDLGYAEYAMAMSVATSAAVILPTALAGTIKYNRDACFSFQPAIILGIGGIFGSMLGSTMSVLISNQAHVIAFSCFLVFLALWMAIKQSSFFFNFKIRESTITFIILGVGVGIAAGLFGVGGGVILTPVLTSLLGMNIHRSIGISLSSMVLIASGTVLSYIILGFDVSNLFPYSIGYVNILFAAVLVCASIPSVQLGVRTGKKMDERKLLILFISMLMILAIRMIFSV</sequence>
<dbReference type="PANTHER" id="PTHR43701">
    <property type="entry name" value="MEMBRANE TRANSPORTER PROTEIN MJ0441-RELATED"/>
    <property type="match status" value="1"/>
</dbReference>
<evidence type="ECO:0000256" key="2">
    <source>
        <dbReference type="ARBA" id="ARBA00022692"/>
    </source>
</evidence>
<feature type="transmembrane region" description="Helical" evidence="5">
    <location>
        <begin position="183"/>
        <end position="204"/>
    </location>
</feature>
<evidence type="ECO:0000256" key="3">
    <source>
        <dbReference type="ARBA" id="ARBA00022989"/>
    </source>
</evidence>
<dbReference type="AlphaFoldDB" id="A0A8E7EH39"/>
<feature type="transmembrane region" description="Helical" evidence="5">
    <location>
        <begin position="6"/>
        <end position="39"/>
    </location>
</feature>
<accession>A0A8E7EH39</accession>
<feature type="transmembrane region" description="Helical" evidence="5">
    <location>
        <begin position="250"/>
        <end position="267"/>
    </location>
</feature>
<protein>
    <recommendedName>
        <fullName evidence="5">Probable membrane transporter protein</fullName>
    </recommendedName>
</protein>
<dbReference type="InterPro" id="IPR051598">
    <property type="entry name" value="TSUP/Inactive_protease-like"/>
</dbReference>
<keyword evidence="5" id="KW-1003">Cell membrane</keyword>
<evidence type="ECO:0000256" key="1">
    <source>
        <dbReference type="ARBA" id="ARBA00004141"/>
    </source>
</evidence>
<feature type="transmembrane region" description="Helical" evidence="5">
    <location>
        <begin position="216"/>
        <end position="238"/>
    </location>
</feature>
<dbReference type="Pfam" id="PF01925">
    <property type="entry name" value="TauE"/>
    <property type="match status" value="1"/>
</dbReference>
<comment type="similarity">
    <text evidence="5">Belongs to the 4-toluene sulfonate uptake permease (TSUP) (TC 2.A.102) family.</text>
</comment>
<proteinExistence type="inferred from homology"/>
<keyword evidence="4 5" id="KW-0472">Membrane</keyword>
<gene>
    <name evidence="6" type="ORF">KHC33_14715</name>
</gene>
<dbReference type="EMBL" id="CP075546">
    <property type="protein sequence ID" value="QVV88557.1"/>
    <property type="molecule type" value="Genomic_DNA"/>
</dbReference>
<comment type="subcellular location">
    <subcellularLocation>
        <location evidence="5">Cell membrane</location>
        <topology evidence="5">Multi-pass membrane protein</topology>
    </subcellularLocation>
    <subcellularLocation>
        <location evidence="1">Membrane</location>
        <topology evidence="1">Multi-pass membrane protein</topology>
    </subcellularLocation>
</comment>
<evidence type="ECO:0000256" key="5">
    <source>
        <dbReference type="RuleBase" id="RU363041"/>
    </source>
</evidence>
<dbReference type="Proteomes" id="UP000680656">
    <property type="component" value="Chromosome"/>
</dbReference>
<reference evidence="6 7" key="1">
    <citation type="submission" date="2021-05" db="EMBL/GenBank/DDBJ databases">
        <title>A novel Methanospirillum isolate from a pyrite-forming mixed culture.</title>
        <authorList>
            <person name="Bunk B."/>
            <person name="Sproer C."/>
            <person name="Spring S."/>
            <person name="Pester M."/>
        </authorList>
    </citation>
    <scope>NUCLEOTIDE SEQUENCE [LARGE SCALE GENOMIC DNA]</scope>
    <source>
        <strain evidence="6 7">J.3.6.1-F.2.7.3</strain>
    </source>
</reference>
<evidence type="ECO:0000256" key="4">
    <source>
        <dbReference type="ARBA" id="ARBA00023136"/>
    </source>
</evidence>
<keyword evidence="3 5" id="KW-1133">Transmembrane helix</keyword>
<dbReference type="KEGG" id="mrtj:KHC33_14715"/>
<dbReference type="GO" id="GO:0005886">
    <property type="term" value="C:plasma membrane"/>
    <property type="evidence" value="ECO:0007669"/>
    <property type="project" value="UniProtKB-SubCell"/>
</dbReference>
<feature type="transmembrane region" description="Helical" evidence="5">
    <location>
        <begin position="79"/>
        <end position="97"/>
    </location>
</feature>
<name>A0A8E7EH39_9EURY</name>
<dbReference type="PANTHER" id="PTHR43701:SF2">
    <property type="entry name" value="MEMBRANE TRANSPORTER PROTEIN YJNA-RELATED"/>
    <property type="match status" value="1"/>
</dbReference>
<dbReference type="InterPro" id="IPR002781">
    <property type="entry name" value="TM_pro_TauE-like"/>
</dbReference>
<feature type="transmembrane region" description="Helical" evidence="5">
    <location>
        <begin position="147"/>
        <end position="171"/>
    </location>
</feature>
<feature type="transmembrane region" description="Helical" evidence="5">
    <location>
        <begin position="109"/>
        <end position="127"/>
    </location>
</feature>
<evidence type="ECO:0000313" key="7">
    <source>
        <dbReference type="Proteomes" id="UP000680656"/>
    </source>
</evidence>
<dbReference type="RefSeq" id="WP_214419366.1">
    <property type="nucleotide sequence ID" value="NZ_CP075546.1"/>
</dbReference>
<feature type="transmembrane region" description="Helical" evidence="5">
    <location>
        <begin position="46"/>
        <end position="67"/>
    </location>
</feature>
<evidence type="ECO:0000313" key="6">
    <source>
        <dbReference type="EMBL" id="QVV88557.1"/>
    </source>
</evidence>